<evidence type="ECO:0008006" key="3">
    <source>
        <dbReference type="Google" id="ProtNLM"/>
    </source>
</evidence>
<dbReference type="SUPFAM" id="SSF51735">
    <property type="entry name" value="NAD(P)-binding Rossmann-fold domains"/>
    <property type="match status" value="1"/>
</dbReference>
<dbReference type="EMBL" id="KE356561">
    <property type="protein sequence ID" value="ERG95217.1"/>
    <property type="molecule type" value="Genomic_DNA"/>
</dbReference>
<dbReference type="AlphaFoldDB" id="U1PN94"/>
<name>U1PN94_9EURY</name>
<feature type="non-terminal residue" evidence="1">
    <location>
        <position position="68"/>
    </location>
</feature>
<dbReference type="STRING" id="1238425.J07HQW2_01666"/>
<dbReference type="Gene3D" id="3.40.50.720">
    <property type="entry name" value="NAD(P)-binding Rossmann-like Domain"/>
    <property type="match status" value="1"/>
</dbReference>
<organism evidence="1 2">
    <name type="scientific">Haloquadratum walsbyi J07HQW2</name>
    <dbReference type="NCBI Taxonomy" id="1238425"/>
    <lineage>
        <taxon>Archaea</taxon>
        <taxon>Methanobacteriati</taxon>
        <taxon>Methanobacteriota</taxon>
        <taxon>Stenosarchaea group</taxon>
        <taxon>Halobacteria</taxon>
        <taxon>Halobacteriales</taxon>
        <taxon>Haloferacaceae</taxon>
        <taxon>Haloquadratum</taxon>
    </lineage>
</organism>
<gene>
    <name evidence="1" type="ORF">J07HQW2_01666</name>
</gene>
<dbReference type="eggNOG" id="arCOG04762">
    <property type="taxonomic scope" value="Archaea"/>
</dbReference>
<proteinExistence type="predicted"/>
<dbReference type="HOGENOM" id="CLU_2799657_0_0_2"/>
<evidence type="ECO:0000313" key="2">
    <source>
        <dbReference type="Proteomes" id="UP000030710"/>
    </source>
</evidence>
<sequence>MSIIVTGGDGYLGWPTGLRIASETDDRVLLVDNLARREWVSEVGSVSATPIASMETRLTAAQEVHGLR</sequence>
<accession>U1PN94</accession>
<dbReference type="Proteomes" id="UP000030710">
    <property type="component" value="Unassembled WGS sequence"/>
</dbReference>
<evidence type="ECO:0000313" key="1">
    <source>
        <dbReference type="EMBL" id="ERG95217.1"/>
    </source>
</evidence>
<reference evidence="1 2" key="1">
    <citation type="journal article" date="2013" name="PLoS ONE">
        <title>Assembly-driven community genomics of a hypersaline microbial ecosystem.</title>
        <authorList>
            <person name="Podell S."/>
            <person name="Ugalde J.A."/>
            <person name="Narasingarao P."/>
            <person name="Banfield J.F."/>
            <person name="Heidelberg K.B."/>
            <person name="Allen E.E."/>
        </authorList>
    </citation>
    <scope>NUCLEOTIDE SEQUENCE [LARGE SCALE GENOMIC DNA]</scope>
    <source>
        <strain evidence="2">J07HQW2</strain>
    </source>
</reference>
<protein>
    <recommendedName>
        <fullName evidence="3">NAD dependent epimerase/dehydratase family protein</fullName>
    </recommendedName>
</protein>
<dbReference type="InterPro" id="IPR036291">
    <property type="entry name" value="NAD(P)-bd_dom_sf"/>
</dbReference>